<feature type="transmembrane region" description="Helical" evidence="7">
    <location>
        <begin position="89"/>
        <end position="110"/>
    </location>
</feature>
<feature type="transmembrane region" description="Helical" evidence="7">
    <location>
        <begin position="311"/>
        <end position="333"/>
    </location>
</feature>
<evidence type="ECO:0000256" key="1">
    <source>
        <dbReference type="ARBA" id="ARBA00004141"/>
    </source>
</evidence>
<reference evidence="8 9" key="1">
    <citation type="submission" date="2016-10" db="EMBL/GenBank/DDBJ databases">
        <authorList>
            <person name="de Groot N.N."/>
        </authorList>
    </citation>
    <scope>NUCLEOTIDE SEQUENCE [LARGE SCALE GENOMIC DNA]</scope>
    <source>
        <strain evidence="8 9">CGMCC 1.9157</strain>
    </source>
</reference>
<keyword evidence="6 7" id="KW-0472">Membrane</keyword>
<dbReference type="RefSeq" id="WP_090073172.1">
    <property type="nucleotide sequence ID" value="NZ_FOVR01000007.1"/>
</dbReference>
<dbReference type="Pfam" id="PF00860">
    <property type="entry name" value="Xan_ur_permease"/>
    <property type="match status" value="1"/>
</dbReference>
<feature type="transmembrane region" description="Helical" evidence="7">
    <location>
        <begin position="188"/>
        <end position="213"/>
    </location>
</feature>
<feature type="transmembrane region" description="Helical" evidence="7">
    <location>
        <begin position="66"/>
        <end position="83"/>
    </location>
</feature>
<feature type="transmembrane region" description="Helical" evidence="7">
    <location>
        <begin position="372"/>
        <end position="388"/>
    </location>
</feature>
<evidence type="ECO:0000313" key="8">
    <source>
        <dbReference type="EMBL" id="SFO49410.1"/>
    </source>
</evidence>
<dbReference type="EMBL" id="FOVR01000007">
    <property type="protein sequence ID" value="SFO49410.1"/>
    <property type="molecule type" value="Genomic_DNA"/>
</dbReference>
<proteinExistence type="inferred from homology"/>
<comment type="similarity">
    <text evidence="2">Belongs to the nucleobase:cation symporter-2 (NCS2) (TC 2.A.40) family.</text>
</comment>
<protein>
    <submittedName>
        <fullName evidence="8">Uracil permease</fullName>
    </submittedName>
</protein>
<organism evidence="8 9">
    <name type="scientific">Cohaesibacter marisflavi</name>
    <dbReference type="NCBI Taxonomy" id="655353"/>
    <lineage>
        <taxon>Bacteria</taxon>
        <taxon>Pseudomonadati</taxon>
        <taxon>Pseudomonadota</taxon>
        <taxon>Alphaproteobacteria</taxon>
        <taxon>Hyphomicrobiales</taxon>
        <taxon>Cohaesibacteraceae</taxon>
    </lineage>
</organism>
<comment type="subcellular location">
    <subcellularLocation>
        <location evidence="1">Membrane</location>
        <topology evidence="1">Multi-pass membrane protein</topology>
    </subcellularLocation>
</comment>
<dbReference type="GO" id="GO:0042907">
    <property type="term" value="F:xanthine transmembrane transporter activity"/>
    <property type="evidence" value="ECO:0007669"/>
    <property type="project" value="TreeGrafter"/>
</dbReference>
<keyword evidence="4 7" id="KW-0812">Transmembrane</keyword>
<feature type="transmembrane region" description="Helical" evidence="7">
    <location>
        <begin position="26"/>
        <end position="59"/>
    </location>
</feature>
<evidence type="ECO:0000256" key="4">
    <source>
        <dbReference type="ARBA" id="ARBA00022692"/>
    </source>
</evidence>
<dbReference type="NCBIfam" id="TIGR00801">
    <property type="entry name" value="ncs2"/>
    <property type="match status" value="1"/>
</dbReference>
<dbReference type="GO" id="GO:0005886">
    <property type="term" value="C:plasma membrane"/>
    <property type="evidence" value="ECO:0007669"/>
    <property type="project" value="UniProtKB-ARBA"/>
</dbReference>
<evidence type="ECO:0000256" key="3">
    <source>
        <dbReference type="ARBA" id="ARBA00022448"/>
    </source>
</evidence>
<dbReference type="InterPro" id="IPR006042">
    <property type="entry name" value="Xan_ur_permease"/>
</dbReference>
<feature type="transmembrane region" description="Helical" evidence="7">
    <location>
        <begin position="339"/>
        <end position="360"/>
    </location>
</feature>
<feature type="transmembrane region" description="Helical" evidence="7">
    <location>
        <begin position="233"/>
        <end position="259"/>
    </location>
</feature>
<dbReference type="PANTHER" id="PTHR42810">
    <property type="entry name" value="PURINE PERMEASE C1399.01C-RELATED"/>
    <property type="match status" value="1"/>
</dbReference>
<keyword evidence="3" id="KW-0813">Transport</keyword>
<dbReference type="PROSITE" id="PS01116">
    <property type="entry name" value="XANTH_URACIL_PERMASE"/>
    <property type="match status" value="1"/>
</dbReference>
<gene>
    <name evidence="8" type="ORF">SAMN04488056_1076</name>
</gene>
<accession>A0A1I5HN20</accession>
<keyword evidence="9" id="KW-1185">Reference proteome</keyword>
<dbReference type="OrthoDB" id="9805749at2"/>
<evidence type="ECO:0000256" key="6">
    <source>
        <dbReference type="ARBA" id="ARBA00023136"/>
    </source>
</evidence>
<dbReference type="STRING" id="655353.SAMN04488056_1076"/>
<sequence length="426" mass="43767">MSEESTSVGNQAQEGLGRQVLLGAQMLFVAFGSLVLVPLLTGLSSSVALFTAGAGTLVFQLVTKRSVPVFLASSFAFIAPIIYGTEQWGVPATMSGLFAAGLVYVALSFLVRWKGQKIIDRVLPPIVIGPVIMVIGLSLAPIALNMAQGKTSDGAVQLVPFDQSVIIALVSVSVTVLITLLGKGMFKLVPILSGILSGYAVSVMFGVVDFSAISAAPVVAVPPFVFPEFNLEAILFILPVAIAPAIEHIGDIAAISGVAKKDFFTKPGLKNTLLGDGLATSLAALFGGPPNTTYSEVTGAVALTKAFNPAIMTFAAIWAVVLSFSGTLGAVLATIPVPVMGGIEVILFGAIAVVGVSTLLKVGDELTEARNLIIASVVLVIGIGGLEVGIGDFAIKGIGLCAIVAILLNLILPKQRSEEAKVEAAE</sequence>
<evidence type="ECO:0000256" key="2">
    <source>
        <dbReference type="ARBA" id="ARBA00008821"/>
    </source>
</evidence>
<dbReference type="PANTHER" id="PTHR42810:SF2">
    <property type="entry name" value="PURINE PERMEASE C1399.01C-RELATED"/>
    <property type="match status" value="1"/>
</dbReference>
<evidence type="ECO:0000313" key="9">
    <source>
        <dbReference type="Proteomes" id="UP000199236"/>
    </source>
</evidence>
<name>A0A1I5HN20_9HYPH</name>
<evidence type="ECO:0000256" key="5">
    <source>
        <dbReference type="ARBA" id="ARBA00022989"/>
    </source>
</evidence>
<feature type="transmembrane region" description="Helical" evidence="7">
    <location>
        <begin position="164"/>
        <end position="181"/>
    </location>
</feature>
<dbReference type="InterPro" id="IPR006043">
    <property type="entry name" value="NCS2"/>
</dbReference>
<feature type="transmembrane region" description="Helical" evidence="7">
    <location>
        <begin position="122"/>
        <end position="144"/>
    </location>
</feature>
<keyword evidence="5 7" id="KW-1133">Transmembrane helix</keyword>
<dbReference type="AlphaFoldDB" id="A0A1I5HN20"/>
<feature type="transmembrane region" description="Helical" evidence="7">
    <location>
        <begin position="394"/>
        <end position="412"/>
    </location>
</feature>
<dbReference type="Proteomes" id="UP000199236">
    <property type="component" value="Unassembled WGS sequence"/>
</dbReference>
<evidence type="ECO:0000256" key="7">
    <source>
        <dbReference type="SAM" id="Phobius"/>
    </source>
</evidence>